<feature type="compositionally biased region" description="Basic and acidic residues" evidence="1">
    <location>
        <begin position="213"/>
        <end position="224"/>
    </location>
</feature>
<evidence type="ECO:0000259" key="2">
    <source>
        <dbReference type="PROSITE" id="PS50011"/>
    </source>
</evidence>
<dbReference type="InterPro" id="IPR058053">
    <property type="entry name" value="RamC_C"/>
</dbReference>
<accession>A0ABX8TT35</accession>
<feature type="compositionally biased region" description="Pro residues" evidence="1">
    <location>
        <begin position="199"/>
        <end position="212"/>
    </location>
</feature>
<dbReference type="Pfam" id="PF05147">
    <property type="entry name" value="LANC_like"/>
    <property type="match status" value="1"/>
</dbReference>
<dbReference type="Gene3D" id="1.50.10.10">
    <property type="match status" value="1"/>
</dbReference>
<dbReference type="EC" id="2.7.11.1" evidence="3"/>
<keyword evidence="3" id="KW-0808">Transferase</keyword>
<dbReference type="InterPro" id="IPR012341">
    <property type="entry name" value="6hp_glycosidase-like_sf"/>
</dbReference>
<feature type="region of interest" description="Disordered" evidence="1">
    <location>
        <begin position="196"/>
        <end position="230"/>
    </location>
</feature>
<dbReference type="PANTHER" id="PTHR12736">
    <property type="entry name" value="LANC-LIKE PROTEIN"/>
    <property type="match status" value="1"/>
</dbReference>
<evidence type="ECO:0000313" key="4">
    <source>
        <dbReference type="Proteomes" id="UP000824681"/>
    </source>
</evidence>
<gene>
    <name evidence="3" type="primary">spkC</name>
    <name evidence="3" type="ORF">Nocox_01490</name>
</gene>
<dbReference type="RefSeq" id="WP_020542534.1">
    <property type="nucleotide sequence ID" value="NZ_CP068985.1"/>
</dbReference>
<dbReference type="InterPro" id="IPR057929">
    <property type="entry name" value="RamC_N"/>
</dbReference>
<dbReference type="InterPro" id="IPR000719">
    <property type="entry name" value="Prot_kinase_dom"/>
</dbReference>
<dbReference type="InterPro" id="IPR011009">
    <property type="entry name" value="Kinase-like_dom_sf"/>
</dbReference>
<dbReference type="NCBIfam" id="NF038150">
    <property type="entry name" value="lanthi_synth_IV"/>
    <property type="match status" value="1"/>
</dbReference>
<dbReference type="GO" id="GO:0004674">
    <property type="term" value="F:protein serine/threonine kinase activity"/>
    <property type="evidence" value="ECO:0007669"/>
    <property type="project" value="UniProtKB-EC"/>
</dbReference>
<keyword evidence="3" id="KW-0418">Kinase</keyword>
<dbReference type="InterPro" id="IPR007822">
    <property type="entry name" value="LANC-like"/>
</dbReference>
<dbReference type="EMBL" id="CP068985">
    <property type="protein sequence ID" value="QYC37932.1"/>
    <property type="molecule type" value="Genomic_DNA"/>
</dbReference>
<name>A0ABX8TT35_9ACTN</name>
<dbReference type="Pfam" id="PF25816">
    <property type="entry name" value="RamC_N"/>
    <property type="match status" value="1"/>
</dbReference>
<evidence type="ECO:0000313" key="3">
    <source>
        <dbReference type="EMBL" id="QYC37932.1"/>
    </source>
</evidence>
<dbReference type="SMART" id="SM01260">
    <property type="entry name" value="LANC_like"/>
    <property type="match status" value="1"/>
</dbReference>
<dbReference type="SUPFAM" id="SSF56112">
    <property type="entry name" value="Protein kinase-like (PK-like)"/>
    <property type="match status" value="1"/>
</dbReference>
<dbReference type="SMART" id="SM00220">
    <property type="entry name" value="S_TKc"/>
    <property type="match status" value="1"/>
</dbReference>
<dbReference type="Gene3D" id="1.10.510.10">
    <property type="entry name" value="Transferase(Phosphotransferase) domain 1"/>
    <property type="match status" value="1"/>
</dbReference>
<evidence type="ECO:0000256" key="1">
    <source>
        <dbReference type="SAM" id="MobiDB-lite"/>
    </source>
</evidence>
<dbReference type="PRINTS" id="PR01950">
    <property type="entry name" value="LANCSUPER"/>
</dbReference>
<feature type="domain" description="Protein kinase" evidence="2">
    <location>
        <begin position="237"/>
        <end position="511"/>
    </location>
</feature>
<keyword evidence="4" id="KW-1185">Reference proteome</keyword>
<dbReference type="Pfam" id="PF00069">
    <property type="entry name" value="Pkinase"/>
    <property type="match status" value="1"/>
</dbReference>
<dbReference type="SUPFAM" id="SSF158745">
    <property type="entry name" value="LanC-like"/>
    <property type="match status" value="1"/>
</dbReference>
<dbReference type="Proteomes" id="UP000824681">
    <property type="component" value="Chromosome"/>
</dbReference>
<protein>
    <submittedName>
        <fullName evidence="3">Serine/threonine-protein kinase C</fullName>
        <ecNumber evidence="3">2.7.11.1</ecNumber>
    </submittedName>
</protein>
<proteinExistence type="predicted"/>
<organism evidence="3 4">
    <name type="scientific">Nonomuraea coxensis DSM 45129</name>
    <dbReference type="NCBI Taxonomy" id="1122611"/>
    <lineage>
        <taxon>Bacteria</taxon>
        <taxon>Bacillati</taxon>
        <taxon>Actinomycetota</taxon>
        <taxon>Actinomycetes</taxon>
        <taxon>Streptosporangiales</taxon>
        <taxon>Streptosporangiaceae</taxon>
        <taxon>Nonomuraea</taxon>
    </lineage>
</organism>
<dbReference type="PROSITE" id="PS50011">
    <property type="entry name" value="PROTEIN_KINASE_DOM"/>
    <property type="match status" value="1"/>
</dbReference>
<sequence length="926" mass="99270">MENAIPPHGTSLGNDPADDAESLLADIADAVLRRRAASGWTSARSGFWHRVEPPHWTRRAQGWKLHVSATPLSSPVVLARAAEVLVRRGCPFKFAAGLKEVVLLVSRNYDRGGAGKFITAYPAGDDECAILAEELHRATAGLPGPKILSDRPWRPGSLVHYRYGAFTGVPHLSNDGALEPGLRAPDGTTVADQRQAWFSPPPWAGPPPSPSPEPDREPEPEREPAPPGTTVLLNDRFVVTRALKHSNKGGVYQATDQLTGDEVIIKEARAHVGGALTDTDSRDLLRSEAATLDALAPLGLTPRKVDLFAQGDNLFLAEELLPGTSLRVWVSDLLGRLNHRQDYAHTLGLDAGTAAELAGKVIDLVSAVHGRGFVLRDLSHNNVMVAPDGTLRLIDLEAVAEPGRPVIRAYTPGYGAPEVVFAPDVGPSPERTADLFSLGALVFFLITGIEPDLIQDLPRADARGAHDRLMLLTDTVGHSHPTLRRFAPLLSGLMADEPERRWSLERAREFVRSLPARPVARRTPGDRITPATRDRLLRDGLAHLIATMAGQEAPRLWPPGPLPDDSDPLNVQCGAAGVLAVLVRAAQADPGLCPGLDDAIRRTAHWIDARLRTVPKILPGLYFGRAGTAWALHDAAVHLGEEPLAERALALAHDLPSTWPNPDVCHGAAGAGLTTLHLWQATGEPALAKRALAYADALVETVQRRQEGIFWRIPADFPSGLAGVAHYGFAHGIAGIGTFLLLAGTCLGRPDYVELAAEAGAALAEVAILERGRAWWPSGERPDGRERLTNWCSGSSGVGTFLVRLGLVTEEPRHLELARQAAAAVRQDRWYSLPVACHGLAGNAEFLLDLADATGDARYAGWAGELAAAVHARHALHDGRMVVPDQSLQGVSAGYNTGLAGVLGMLLRLRHGGPRLWLPATPGLRR</sequence>
<dbReference type="PANTHER" id="PTHR12736:SF7">
    <property type="entry name" value="LANC-LIKE PROTEIN 3"/>
    <property type="match status" value="1"/>
</dbReference>
<reference evidence="3 4" key="1">
    <citation type="journal article" date="2021" name="ACS Chem. Biol.">
        <title>Genomic-Led Discovery of a Novel Glycopeptide Antibiotic by Nonomuraea coxensis DSM 45129.</title>
        <authorList>
            <person name="Yushchuk O."/>
            <person name="Vior N.M."/>
            <person name="Andreo-Vidal A."/>
            <person name="Berini F."/>
            <person name="Ruckert C."/>
            <person name="Busche T."/>
            <person name="Binda E."/>
            <person name="Kalinowski J."/>
            <person name="Truman A.W."/>
            <person name="Marinelli F."/>
        </authorList>
    </citation>
    <scope>NUCLEOTIDE SEQUENCE [LARGE SCALE GENOMIC DNA]</scope>
    <source>
        <strain evidence="3 4">DSM 45129</strain>
    </source>
</reference>
<dbReference type="CDD" id="cd04791">
    <property type="entry name" value="LanC_SerThrkinase"/>
    <property type="match status" value="1"/>
</dbReference>